<name>A0A124R9L9_9BURK</name>
<dbReference type="GO" id="GO:0006629">
    <property type="term" value="P:lipid metabolic process"/>
    <property type="evidence" value="ECO:0007669"/>
    <property type="project" value="InterPro"/>
</dbReference>
<organism evidence="3 4">
    <name type="scientific">Burkholderia ubonensis</name>
    <dbReference type="NCBI Taxonomy" id="101571"/>
    <lineage>
        <taxon>Bacteria</taxon>
        <taxon>Pseudomonadati</taxon>
        <taxon>Pseudomonadota</taxon>
        <taxon>Betaproteobacteria</taxon>
        <taxon>Burkholderiales</taxon>
        <taxon>Burkholderiaceae</taxon>
        <taxon>Burkholderia</taxon>
        <taxon>Burkholderia cepacia complex</taxon>
    </lineage>
</organism>
<feature type="transmembrane region" description="Helical" evidence="1">
    <location>
        <begin position="88"/>
        <end position="107"/>
    </location>
</feature>
<feature type="domain" description="Fatty acid desaturase" evidence="2">
    <location>
        <begin position="60"/>
        <end position="275"/>
    </location>
</feature>
<proteinExistence type="predicted"/>
<evidence type="ECO:0000313" key="4">
    <source>
        <dbReference type="Proteomes" id="UP000064029"/>
    </source>
</evidence>
<feature type="transmembrane region" description="Helical" evidence="1">
    <location>
        <begin position="136"/>
        <end position="158"/>
    </location>
</feature>
<dbReference type="OrthoDB" id="9800167at2"/>
<keyword evidence="1" id="KW-1133">Transmembrane helix</keyword>
<dbReference type="AlphaFoldDB" id="A0A124R9L9"/>
<dbReference type="GO" id="GO:0016491">
    <property type="term" value="F:oxidoreductase activity"/>
    <property type="evidence" value="ECO:0007669"/>
    <property type="project" value="InterPro"/>
</dbReference>
<evidence type="ECO:0000313" key="3">
    <source>
        <dbReference type="EMBL" id="KVG61835.1"/>
    </source>
</evidence>
<comment type="caution">
    <text evidence="3">The sequence shown here is derived from an EMBL/GenBank/DDBJ whole genome shotgun (WGS) entry which is preliminary data.</text>
</comment>
<dbReference type="InterPro" id="IPR012171">
    <property type="entry name" value="Fatty_acid_desaturase"/>
</dbReference>
<feature type="transmembrane region" description="Helical" evidence="1">
    <location>
        <begin position="28"/>
        <end position="48"/>
    </location>
</feature>
<dbReference type="PANTHER" id="PTHR32100">
    <property type="entry name" value="OMEGA-6 FATTY ACID DESATURASE, CHLOROPLASTIC"/>
    <property type="match status" value="1"/>
</dbReference>
<evidence type="ECO:0000256" key="1">
    <source>
        <dbReference type="SAM" id="Phobius"/>
    </source>
</evidence>
<evidence type="ECO:0000259" key="2">
    <source>
        <dbReference type="Pfam" id="PF00487"/>
    </source>
</evidence>
<reference evidence="3 4" key="1">
    <citation type="submission" date="2015-11" db="EMBL/GenBank/DDBJ databases">
        <title>Expanding the genomic diversity of Burkholderia species for the development of highly accurate diagnostics.</title>
        <authorList>
            <person name="Sahl J."/>
            <person name="Keim P."/>
            <person name="Wagner D."/>
        </authorList>
    </citation>
    <scope>NUCLEOTIDE SEQUENCE [LARGE SCALE GENOMIC DNA]</scope>
    <source>
        <strain evidence="3 4">MSMB2036</strain>
    </source>
</reference>
<dbReference type="InterPro" id="IPR005804">
    <property type="entry name" value="FA_desaturase_dom"/>
</dbReference>
<accession>A0A124R9L9</accession>
<dbReference type="Proteomes" id="UP000064029">
    <property type="component" value="Unassembled WGS sequence"/>
</dbReference>
<feature type="transmembrane region" description="Helical" evidence="1">
    <location>
        <begin position="54"/>
        <end position="76"/>
    </location>
</feature>
<protein>
    <recommendedName>
        <fullName evidence="2">Fatty acid desaturase domain-containing protein</fullName>
    </recommendedName>
</protein>
<dbReference type="EMBL" id="LOXM01000180">
    <property type="protein sequence ID" value="KVG61835.1"/>
    <property type="molecule type" value="Genomic_DNA"/>
</dbReference>
<dbReference type="RefSeq" id="WP_059754823.1">
    <property type="nucleotide sequence ID" value="NZ_LOXM01000180.1"/>
</dbReference>
<gene>
    <name evidence="3" type="ORF">WJ33_30535</name>
</gene>
<keyword evidence="1" id="KW-0472">Membrane</keyword>
<sequence>MDGIERGADPALQAIAAYRIAWRPLRDAVAIAKVIVAAGAYGAAAWLACRSGNAMAKGAWVIVAGFVMSGFLNLAHECLHRSLVRARFVNAVVGRIAANFLFVNYVTYTDKHLKHHRCLATSEDTESTGRFDSLRAYLAAMSGIGFLVANLRLNAHLIAGRTPSYLASGERRVAARKEAGCVAVWFAAVAAAICAWPVDMLLLYVGPLLCAYFWLMFFGLPEHYGCEPAQPRYRVSRSVTSNFVVRFFMWNANFHTEHHRYPGAPAAMLARIASRWPAGIHRESSYLKWHWHVCRALLRR</sequence>
<keyword evidence="1" id="KW-0812">Transmembrane</keyword>
<feature type="transmembrane region" description="Helical" evidence="1">
    <location>
        <begin position="179"/>
        <end position="198"/>
    </location>
</feature>
<dbReference type="Pfam" id="PF00487">
    <property type="entry name" value="FA_desaturase"/>
    <property type="match status" value="1"/>
</dbReference>
<feature type="transmembrane region" description="Helical" evidence="1">
    <location>
        <begin position="204"/>
        <end position="224"/>
    </location>
</feature>